<evidence type="ECO:0000259" key="4">
    <source>
        <dbReference type="Pfam" id="PF00144"/>
    </source>
</evidence>
<dbReference type="InterPro" id="IPR012338">
    <property type="entry name" value="Beta-lactam/transpept-like"/>
</dbReference>
<feature type="compositionally biased region" description="Low complexity" evidence="1">
    <location>
        <begin position="46"/>
        <end position="87"/>
    </location>
</feature>
<keyword evidence="2" id="KW-1133">Transmembrane helix</keyword>
<evidence type="ECO:0000256" key="1">
    <source>
        <dbReference type="SAM" id="MobiDB-lite"/>
    </source>
</evidence>
<feature type="transmembrane region" description="Helical" evidence="2">
    <location>
        <begin position="635"/>
        <end position="658"/>
    </location>
</feature>
<name>A0A1G4QVI2_9CAUL</name>
<dbReference type="AlphaFoldDB" id="A0A1G4QVI2"/>
<protein>
    <submittedName>
        <fullName evidence="5">CubicO group peptidase, beta-lactamase class C family</fullName>
    </submittedName>
</protein>
<dbReference type="RefSeq" id="WP_090645745.1">
    <property type="nucleotide sequence ID" value="NZ_FMTS01000001.1"/>
</dbReference>
<feature type="signal peptide" evidence="3">
    <location>
        <begin position="1"/>
        <end position="28"/>
    </location>
</feature>
<sequence length="786" mass="84459">MAFRGIVHRFGPKSKTAALLLALGLVCAAAGPAVTQSTPPTADVKPAAPETVPPAATSASPPGLDLKPYVPAPASEAASSSATASVRPRPKPKPVAPPAPPVPAPAVPANGPIGYQTTVPGAVVKPAAPMVAASALPPRTAATPISAEDIETFTDSVVRTLMQRDHVLGATVAVVQGNTPLLLKGYGYDRLAPLRRVDPNSSLFRIGSVTKTFTWIVARQELEAGRIQMDSSIGNYLPADVYSEDRRFKPITLRELMDHTSGYEDTSLGHLFQLNGSRLIGADSYFRVHRPKRVRQPGEFSAYSNFGAALAARALQQTARAKDVPTLMETRIFQPLGMSHTSLREPYNSQGLDLEDLPTPLSAELTQDLSDGFVWDGATYEAQPFEHAIPLSGALGASSTAQDMARLMAMMLGNGQIDGIQLFNADSASAFRQPLLKMPEGYNGWASGLMIRQAPAGFTTYGHGGATLWFNANMVIVPEMNLGIFIAANTQTGAALTASYPNLLLDHLSGDTVKPPLMPSPANAYAQHRDYYRAIAGQYVSTRRAYGGLEGAVTRLLNTVDVTVDGDGRLILDTQNGLSAFVPASATGFFTPQDAEDSGPASATGGLHFLFNANGTHVSGFETASNVARYERVGWWYNPSVVTLLTAIMIATCIFVWIMLAKGPGRNEHPTEEQGRATVISACLSLLWLAAIFVFHTWHEALADNPGSLFTHWPAGQVRLASALAFVAMLGTLYQVATYYLVYSGRGRYGDDWPTWQKVAHGLMLLYWLFYIFILTIWGALEPWSW</sequence>
<keyword evidence="2" id="KW-0472">Membrane</keyword>
<dbReference type="PANTHER" id="PTHR46825">
    <property type="entry name" value="D-ALANYL-D-ALANINE-CARBOXYPEPTIDASE/ENDOPEPTIDASE AMPH"/>
    <property type="match status" value="1"/>
</dbReference>
<keyword evidence="3" id="KW-0732">Signal</keyword>
<keyword evidence="6" id="KW-1185">Reference proteome</keyword>
<dbReference type="STRING" id="260084.SAMN02927928_1557"/>
<feature type="transmembrane region" description="Helical" evidence="2">
    <location>
        <begin position="679"/>
        <end position="698"/>
    </location>
</feature>
<dbReference type="EMBL" id="FMTS01000001">
    <property type="protein sequence ID" value="SCW48640.1"/>
    <property type="molecule type" value="Genomic_DNA"/>
</dbReference>
<feature type="transmembrane region" description="Helical" evidence="2">
    <location>
        <begin position="763"/>
        <end position="781"/>
    </location>
</feature>
<feature type="domain" description="Beta-lactamase-related" evidence="4">
    <location>
        <begin position="155"/>
        <end position="495"/>
    </location>
</feature>
<feature type="transmembrane region" description="Helical" evidence="2">
    <location>
        <begin position="718"/>
        <end position="742"/>
    </location>
</feature>
<keyword evidence="2" id="KW-0812">Transmembrane</keyword>
<dbReference type="Proteomes" id="UP000199150">
    <property type="component" value="Unassembled WGS sequence"/>
</dbReference>
<dbReference type="PANTHER" id="PTHR46825:SF9">
    <property type="entry name" value="BETA-LACTAMASE-RELATED DOMAIN-CONTAINING PROTEIN"/>
    <property type="match status" value="1"/>
</dbReference>
<dbReference type="InterPro" id="IPR050491">
    <property type="entry name" value="AmpC-like"/>
</dbReference>
<gene>
    <name evidence="5" type="ORF">SAMN02927928_1557</name>
</gene>
<feature type="chain" id="PRO_5011494306" evidence="3">
    <location>
        <begin position="29"/>
        <end position="786"/>
    </location>
</feature>
<evidence type="ECO:0000313" key="6">
    <source>
        <dbReference type="Proteomes" id="UP000199150"/>
    </source>
</evidence>
<feature type="region of interest" description="Disordered" evidence="1">
    <location>
        <begin position="33"/>
        <end position="103"/>
    </location>
</feature>
<proteinExistence type="predicted"/>
<dbReference type="InterPro" id="IPR001466">
    <property type="entry name" value="Beta-lactam-related"/>
</dbReference>
<reference evidence="6" key="1">
    <citation type="submission" date="2016-10" db="EMBL/GenBank/DDBJ databases">
        <authorList>
            <person name="Varghese N."/>
            <person name="Submissions S."/>
        </authorList>
    </citation>
    <scope>NUCLEOTIDE SEQUENCE [LARGE SCALE GENOMIC DNA]</scope>
    <source>
        <strain evidence="6">CGMCC 1.3431</strain>
    </source>
</reference>
<feature type="compositionally biased region" description="Pro residues" evidence="1">
    <location>
        <begin position="93"/>
        <end position="103"/>
    </location>
</feature>
<dbReference type="Pfam" id="PF00144">
    <property type="entry name" value="Beta-lactamase"/>
    <property type="match status" value="1"/>
</dbReference>
<dbReference type="Gene3D" id="3.40.710.10">
    <property type="entry name" value="DD-peptidase/beta-lactamase superfamily"/>
    <property type="match status" value="1"/>
</dbReference>
<dbReference type="SUPFAM" id="SSF56601">
    <property type="entry name" value="beta-lactamase/transpeptidase-like"/>
    <property type="match status" value="1"/>
</dbReference>
<evidence type="ECO:0000256" key="2">
    <source>
        <dbReference type="SAM" id="Phobius"/>
    </source>
</evidence>
<accession>A0A1G4QVI2</accession>
<evidence type="ECO:0000313" key="5">
    <source>
        <dbReference type="EMBL" id="SCW48640.1"/>
    </source>
</evidence>
<dbReference type="OrthoDB" id="113033at2"/>
<evidence type="ECO:0000256" key="3">
    <source>
        <dbReference type="SAM" id="SignalP"/>
    </source>
</evidence>
<organism evidence="5 6">
    <name type="scientific">Asticcacaulis taihuensis</name>
    <dbReference type="NCBI Taxonomy" id="260084"/>
    <lineage>
        <taxon>Bacteria</taxon>
        <taxon>Pseudomonadati</taxon>
        <taxon>Pseudomonadota</taxon>
        <taxon>Alphaproteobacteria</taxon>
        <taxon>Caulobacterales</taxon>
        <taxon>Caulobacteraceae</taxon>
        <taxon>Asticcacaulis</taxon>
    </lineage>
</organism>